<dbReference type="AlphaFoldDB" id="A0AB34H637"/>
<proteinExistence type="predicted"/>
<keyword evidence="3" id="KW-1185">Reference proteome</keyword>
<accession>A0AB34H637</accession>
<dbReference type="Proteomes" id="UP001159641">
    <property type="component" value="Unassembled WGS sequence"/>
</dbReference>
<evidence type="ECO:0000313" key="3">
    <source>
        <dbReference type="Proteomes" id="UP001159641"/>
    </source>
</evidence>
<reference evidence="2 3" key="1">
    <citation type="submission" date="2022-11" db="EMBL/GenBank/DDBJ databases">
        <title>Whole genome sequence of Eschrichtius robustus ER-17-0199.</title>
        <authorList>
            <person name="Bruniche-Olsen A."/>
            <person name="Black A.N."/>
            <person name="Fields C.J."/>
            <person name="Walden K."/>
            <person name="Dewoody J.A."/>
        </authorList>
    </citation>
    <scope>NUCLEOTIDE SEQUENCE [LARGE SCALE GENOMIC DNA]</scope>
    <source>
        <strain evidence="2">ER-17-0199</strain>
        <tissue evidence="2">Blubber</tissue>
    </source>
</reference>
<dbReference type="EMBL" id="JAIQCJ010001628">
    <property type="protein sequence ID" value="KAJ8788252.1"/>
    <property type="molecule type" value="Genomic_DNA"/>
</dbReference>
<comment type="caution">
    <text evidence="2">The sequence shown here is derived from an EMBL/GenBank/DDBJ whole genome shotgun (WGS) entry which is preliminary data.</text>
</comment>
<evidence type="ECO:0000256" key="1">
    <source>
        <dbReference type="SAM" id="MobiDB-lite"/>
    </source>
</evidence>
<sequence length="172" mass="17879">METRPQASHPPHTPSFPSGVGERRGGEERTPGSAGAGGLKTQPLGPGATLGQRLFSSDTGKAGFVCLGYRTSSRLDFGAPWAGLVGHHGLPGSHASGNPGLRDLEVSRVQGRAKSIRVTECPPGARHCALQACPAVLAGSRKPQTLDAWKPTEHQCLSKDCGAKSSVTSDHR</sequence>
<gene>
    <name evidence="2" type="ORF">J1605_022546</name>
</gene>
<name>A0AB34H637_ESCRO</name>
<feature type="region of interest" description="Disordered" evidence="1">
    <location>
        <begin position="1"/>
        <end position="52"/>
    </location>
</feature>
<organism evidence="2 3">
    <name type="scientific">Eschrichtius robustus</name>
    <name type="common">California gray whale</name>
    <name type="synonym">Eschrichtius gibbosus</name>
    <dbReference type="NCBI Taxonomy" id="9764"/>
    <lineage>
        <taxon>Eukaryota</taxon>
        <taxon>Metazoa</taxon>
        <taxon>Chordata</taxon>
        <taxon>Craniata</taxon>
        <taxon>Vertebrata</taxon>
        <taxon>Euteleostomi</taxon>
        <taxon>Mammalia</taxon>
        <taxon>Eutheria</taxon>
        <taxon>Laurasiatheria</taxon>
        <taxon>Artiodactyla</taxon>
        <taxon>Whippomorpha</taxon>
        <taxon>Cetacea</taxon>
        <taxon>Mysticeti</taxon>
        <taxon>Eschrichtiidae</taxon>
        <taxon>Eschrichtius</taxon>
    </lineage>
</organism>
<evidence type="ECO:0000313" key="2">
    <source>
        <dbReference type="EMBL" id="KAJ8788252.1"/>
    </source>
</evidence>
<feature type="compositionally biased region" description="Basic and acidic residues" evidence="1">
    <location>
        <begin position="21"/>
        <end position="30"/>
    </location>
</feature>
<protein>
    <submittedName>
        <fullName evidence="2">Uncharacterized protein</fullName>
    </submittedName>
</protein>